<evidence type="ECO:0000313" key="2">
    <source>
        <dbReference type="EMBL" id="CAG8603008.1"/>
    </source>
</evidence>
<accession>A0A9N9GHT7</accession>
<proteinExistence type="predicted"/>
<dbReference type="Proteomes" id="UP000789706">
    <property type="component" value="Unassembled WGS sequence"/>
</dbReference>
<protein>
    <submittedName>
        <fullName evidence="2">11692_t:CDS:1</fullName>
    </submittedName>
</protein>
<organism evidence="2 3">
    <name type="scientific">Diversispora eburnea</name>
    <dbReference type="NCBI Taxonomy" id="1213867"/>
    <lineage>
        <taxon>Eukaryota</taxon>
        <taxon>Fungi</taxon>
        <taxon>Fungi incertae sedis</taxon>
        <taxon>Mucoromycota</taxon>
        <taxon>Glomeromycotina</taxon>
        <taxon>Glomeromycetes</taxon>
        <taxon>Diversisporales</taxon>
        <taxon>Diversisporaceae</taxon>
        <taxon>Diversispora</taxon>
    </lineage>
</organism>
<name>A0A9N9GHT7_9GLOM</name>
<dbReference type="AlphaFoldDB" id="A0A9N9GHT7"/>
<evidence type="ECO:0000256" key="1">
    <source>
        <dbReference type="SAM" id="MobiDB-lite"/>
    </source>
</evidence>
<sequence length="133" mass="14243">MAIEKTSESSSTSENDAEQSNVTIVDDDGGLGEMMALGLIEEGESSGRTKQVSMEDRGMSPIVNIPVTTHEQATSPIGNEKGTTILVQDQTDTNDTVIQDQSAGLLQELSMHIKGETDEDDVNGVLMIRSCRV</sequence>
<keyword evidence="3" id="KW-1185">Reference proteome</keyword>
<feature type="region of interest" description="Disordered" evidence="1">
    <location>
        <begin position="1"/>
        <end position="30"/>
    </location>
</feature>
<gene>
    <name evidence="2" type="ORF">DEBURN_LOCUS9614</name>
</gene>
<reference evidence="2" key="1">
    <citation type="submission" date="2021-06" db="EMBL/GenBank/DDBJ databases">
        <authorList>
            <person name="Kallberg Y."/>
            <person name="Tangrot J."/>
            <person name="Rosling A."/>
        </authorList>
    </citation>
    <scope>NUCLEOTIDE SEQUENCE</scope>
    <source>
        <strain evidence="2">AZ414A</strain>
    </source>
</reference>
<dbReference type="EMBL" id="CAJVPK010001957">
    <property type="protein sequence ID" value="CAG8603008.1"/>
    <property type="molecule type" value="Genomic_DNA"/>
</dbReference>
<comment type="caution">
    <text evidence="2">The sequence shown here is derived from an EMBL/GenBank/DDBJ whole genome shotgun (WGS) entry which is preliminary data.</text>
</comment>
<evidence type="ECO:0000313" key="3">
    <source>
        <dbReference type="Proteomes" id="UP000789706"/>
    </source>
</evidence>